<accession>A0ABT5K5T1</accession>
<organism evidence="1 2">
    <name type="scientific">Janthinobacterium fluminis</name>
    <dbReference type="NCBI Taxonomy" id="2987524"/>
    <lineage>
        <taxon>Bacteria</taxon>
        <taxon>Pseudomonadati</taxon>
        <taxon>Pseudomonadota</taxon>
        <taxon>Betaproteobacteria</taxon>
        <taxon>Burkholderiales</taxon>
        <taxon>Oxalobacteraceae</taxon>
        <taxon>Janthinobacterium</taxon>
    </lineage>
</organism>
<comment type="caution">
    <text evidence="1">The sequence shown here is derived from an EMBL/GenBank/DDBJ whole genome shotgun (WGS) entry which is preliminary data.</text>
</comment>
<evidence type="ECO:0000313" key="2">
    <source>
        <dbReference type="Proteomes" id="UP001221208"/>
    </source>
</evidence>
<protein>
    <submittedName>
        <fullName evidence="1">Baseplate J/gp47 family protein</fullName>
    </submittedName>
</protein>
<dbReference type="Proteomes" id="UP001221208">
    <property type="component" value="Unassembled WGS sequence"/>
</dbReference>
<reference evidence="1 2" key="1">
    <citation type="submission" date="2022-10" db="EMBL/GenBank/DDBJ databases">
        <title>Janthinobacterium sp. hw3 Genome sequencing.</title>
        <authorList>
            <person name="Park S."/>
        </authorList>
    </citation>
    <scope>NUCLEOTIDE SEQUENCE [LARGE SCALE GENOMIC DNA]</scope>
    <source>
        <strain evidence="2">hw3</strain>
    </source>
</reference>
<keyword evidence="2" id="KW-1185">Reference proteome</keyword>
<dbReference type="RefSeq" id="WP_273674071.1">
    <property type="nucleotide sequence ID" value="NZ_JAQQXR010000012.1"/>
</dbReference>
<gene>
    <name evidence="1" type="ORF">OIK44_22355</name>
</gene>
<dbReference type="EMBL" id="JAQQXR010000012">
    <property type="protein sequence ID" value="MDC8760338.1"/>
    <property type="molecule type" value="Genomic_DNA"/>
</dbReference>
<name>A0ABT5K5T1_9BURK</name>
<evidence type="ECO:0000313" key="1">
    <source>
        <dbReference type="EMBL" id="MDC8760338.1"/>
    </source>
</evidence>
<proteinExistence type="predicted"/>
<sequence length="1226" mass="133402">MSAPEPDQPQLFVRDGSSQEQRQLQPLQEGYFALAEMPFPDLLAMAGEYARLVKFYQLDNTPDGDWQAYFSADETLVMARILSTRLAPLQAPFEQWWDGAAARSIEQLPMTPLARLLDGWIGDLAGAQGRAGRKLYALLADVIASLCEDGHGFAALLPAPQLGLRAHWRRPPGASARPTLSGIKSNYYAFVKAIEMVQQEAARELPGSLVSGEHEPGAALLIAFIRMAERLNARLNRFTGQHLDFYYDRILRAPALPAVGDHSYLVVAPCAPGASVEIPAGTAFLAKPPGGGPELVYLSDTRLLVGDASVQALHTLYFNRDRNVSPETEMDKGGSAPARHAWPSHAWIEHIAPPGKQVTTDPALLRAVPLMGAPKNPAAAGQARHARLGFALASNVLLMREGRRRLSLTLQFANQDLQWRLRQLESVIRHKKQQAGDTIDAVEQEDVFLRILGSLFTMELTGPAGWIALPAYHPSTPAAGGRHAAGYTLRLECELALEVPPVVAYTPALHGEDFQVEVPMLRLLLNPDGYVYPYGLLRDLKLSAASIEVGVSGCRQFSLNNQIGQLSPAAPFQPFGPVPVVGSYLIVGAGEAAGKELRHFHVDLEWGELPADSGGFKTYYHDYSTTVETEDYVAGVAVLADGVWRPDEDQAPLAALFGSDYARTASRRVLKHSRLSCDAVLGHIRPGAALPANGAAYSAASRNGYFKFTLAGPRFAFGHREYPQALAHAMKRNLRGKGDNFMAGVPELPYTPLVAAITTSYEAVAHIALQQGGAAPDGGWNNTLLHLHPQGWEAANASAAGGATLIPSYTELGYLHIGLSASELDTTLTLFFHLQDDSLPEQPAPVRWSYLRGNQWLPLPQRNIISDSTDGFMSSGVVALTIPADISLQHTVMASGLYWLRISAAEGLRNFCSVYTVCTQALRVRREAADMQSTSLLTLPAASIERSRTPIPGLGKLTQVIATRGGRLGENRAQRHTRLAERLRHKGRAVTPADYEALILQQFPEVYKAKCFANLRMQGQTPRDWVRPGNVLIVLVPPLPAGAAAHRMPQLNGKLVREVERYVTALAPPAAAIAVRHPVYEQIQVRCTVRLKDGLAGGLYITRLNEDISRFLSPWSAVGNRIHFGWSVRLHEVVSYIIGLDYIADVSACSMLRIAPTDEGRYLLSDTAAEQSSAIAWQYPWSVAVPVDKHLIAISDKEGTLHSADLQTLDIGSTFIISTKASDGTT</sequence>